<evidence type="ECO:0000256" key="1">
    <source>
        <dbReference type="SAM" id="MobiDB-lite"/>
    </source>
</evidence>
<protein>
    <submittedName>
        <fullName evidence="3">Uncharacterized protein</fullName>
    </submittedName>
</protein>
<accession>A0A914UQ99</accession>
<evidence type="ECO:0000313" key="2">
    <source>
        <dbReference type="Proteomes" id="UP000887566"/>
    </source>
</evidence>
<reference evidence="3" key="1">
    <citation type="submission" date="2022-11" db="UniProtKB">
        <authorList>
            <consortium name="WormBaseParasite"/>
        </authorList>
    </citation>
    <scope>IDENTIFICATION</scope>
</reference>
<organism evidence="2 3">
    <name type="scientific">Plectus sambesii</name>
    <dbReference type="NCBI Taxonomy" id="2011161"/>
    <lineage>
        <taxon>Eukaryota</taxon>
        <taxon>Metazoa</taxon>
        <taxon>Ecdysozoa</taxon>
        <taxon>Nematoda</taxon>
        <taxon>Chromadorea</taxon>
        <taxon>Plectida</taxon>
        <taxon>Plectina</taxon>
        <taxon>Plectoidea</taxon>
        <taxon>Plectidae</taxon>
        <taxon>Plectus</taxon>
    </lineage>
</organism>
<dbReference type="Proteomes" id="UP000887566">
    <property type="component" value="Unplaced"/>
</dbReference>
<dbReference type="AlphaFoldDB" id="A0A914UQ99"/>
<keyword evidence="2" id="KW-1185">Reference proteome</keyword>
<proteinExistence type="predicted"/>
<name>A0A914UQ99_9BILA</name>
<evidence type="ECO:0000313" key="3">
    <source>
        <dbReference type="WBParaSite" id="PSAMB.scaffold1153size35212.g11356.t1"/>
    </source>
</evidence>
<sequence length="102" mass="11091">MMIDRAQCVSARQAHEGAWGEIAASGWLVGMIDVSGGNTKRSAWVVRNAWFRERLVSAVAAAALQPQARIGMGKGNDVRFAQFRTHASTNQHARSAPFPRGQ</sequence>
<feature type="region of interest" description="Disordered" evidence="1">
    <location>
        <begin position="82"/>
        <end position="102"/>
    </location>
</feature>
<dbReference type="WBParaSite" id="PSAMB.scaffold1153size35212.g11356.t1">
    <property type="protein sequence ID" value="PSAMB.scaffold1153size35212.g11356.t1"/>
    <property type="gene ID" value="PSAMB.scaffold1153size35212.g11356"/>
</dbReference>